<dbReference type="AlphaFoldDB" id="A0A3G9CV64"/>
<dbReference type="InterPro" id="IPR009078">
    <property type="entry name" value="Ferritin-like_SF"/>
</dbReference>
<dbReference type="GO" id="GO:0140737">
    <property type="term" value="C:encapsulin nanocompartment"/>
    <property type="evidence" value="ECO:0007669"/>
    <property type="project" value="UniProtKB-SubCell"/>
</dbReference>
<evidence type="ECO:0000313" key="4">
    <source>
        <dbReference type="EMBL" id="BAW29946.1"/>
    </source>
</evidence>
<accession>A0A3G9CV64</accession>
<keyword evidence="4" id="KW-0489">Methyltransferase</keyword>
<keyword evidence="4" id="KW-0808">Transferase</keyword>
<evidence type="ECO:0000259" key="3">
    <source>
        <dbReference type="Pfam" id="PF02915"/>
    </source>
</evidence>
<dbReference type="Gene3D" id="6.10.140.1960">
    <property type="match status" value="1"/>
</dbReference>
<proteinExistence type="predicted"/>
<dbReference type="InterPro" id="IPR051429">
    <property type="entry name" value="Encapsulin_nc"/>
</dbReference>
<dbReference type="InterPro" id="IPR003251">
    <property type="entry name" value="Rr_diiron-bd_dom"/>
</dbReference>
<comment type="subcellular location">
    <subcellularLocation>
        <location evidence="1">Encapsulin nanocompartment</location>
    </subcellularLocation>
</comment>
<feature type="domain" description="Rubrerythrin diiron-binding" evidence="3">
    <location>
        <begin position="20"/>
        <end position="83"/>
    </location>
</feature>
<protein>
    <submittedName>
        <fullName evidence="4">Methyltransferase</fullName>
    </submittedName>
</protein>
<keyword evidence="2" id="KW-1284">Encapsulin nanocompartment</keyword>
<dbReference type="GO" id="GO:0032259">
    <property type="term" value="P:methylation"/>
    <property type="evidence" value="ECO:0007669"/>
    <property type="project" value="UniProtKB-KW"/>
</dbReference>
<dbReference type="GO" id="GO:0046872">
    <property type="term" value="F:metal ion binding"/>
    <property type="evidence" value="ECO:0007669"/>
    <property type="project" value="InterPro"/>
</dbReference>
<dbReference type="PANTHER" id="PTHR37165">
    <property type="entry name" value="PEPTIDASE U56 FAMILY"/>
    <property type="match status" value="1"/>
</dbReference>
<evidence type="ECO:0000313" key="5">
    <source>
        <dbReference type="Proteomes" id="UP000265557"/>
    </source>
</evidence>
<dbReference type="PANTHER" id="PTHR37165:SF1">
    <property type="entry name" value="TYPE 1 ENCAPSULIN SHELL PROTEIN"/>
    <property type="match status" value="1"/>
</dbReference>
<dbReference type="GO" id="GO:0008168">
    <property type="term" value="F:methyltransferase activity"/>
    <property type="evidence" value="ECO:0007669"/>
    <property type="project" value="UniProtKB-KW"/>
</dbReference>
<evidence type="ECO:0000256" key="2">
    <source>
        <dbReference type="ARBA" id="ARBA00033787"/>
    </source>
</evidence>
<name>A0A3G9CV64_METTE</name>
<sequence length="94" mass="10551">MLSKIPVDIKSISEGDIDKEIIRAAIVAEIDAINLYEQMANLTKNTYIKAVLMDVAKEEKTHIGEFQALLLQFDPQYKKEVEAGARDAEEVLSK</sequence>
<gene>
    <name evidence="4" type="ORF">MESMT1_2016</name>
</gene>
<dbReference type="EMBL" id="AP017646">
    <property type="protein sequence ID" value="BAW29946.1"/>
    <property type="molecule type" value="Genomic_DNA"/>
</dbReference>
<reference evidence="4 5" key="1">
    <citation type="submission" date="2016-09" db="EMBL/GenBank/DDBJ databases">
        <title>Complete Genome Sequence of Methanosarcina thermophila MT-1.</title>
        <authorList>
            <person name="Kouzuma A."/>
        </authorList>
    </citation>
    <scope>NUCLEOTIDE SEQUENCE [LARGE SCALE GENOMIC DNA]</scope>
    <source>
        <strain evidence="4 5">MT-1</strain>
    </source>
</reference>
<evidence type="ECO:0000256" key="1">
    <source>
        <dbReference type="ARBA" id="ARBA00033738"/>
    </source>
</evidence>
<dbReference type="Pfam" id="PF02915">
    <property type="entry name" value="Rubrerythrin"/>
    <property type="match status" value="1"/>
</dbReference>
<dbReference type="SUPFAM" id="SSF47240">
    <property type="entry name" value="Ferritin-like"/>
    <property type="match status" value="1"/>
</dbReference>
<organism evidence="4 5">
    <name type="scientific">Methanosarcina thermophila</name>
    <dbReference type="NCBI Taxonomy" id="2210"/>
    <lineage>
        <taxon>Archaea</taxon>
        <taxon>Methanobacteriati</taxon>
        <taxon>Methanobacteriota</taxon>
        <taxon>Stenosarchaea group</taxon>
        <taxon>Methanomicrobia</taxon>
        <taxon>Methanosarcinales</taxon>
        <taxon>Methanosarcinaceae</taxon>
        <taxon>Methanosarcina</taxon>
    </lineage>
</organism>
<dbReference type="GO" id="GO:0016491">
    <property type="term" value="F:oxidoreductase activity"/>
    <property type="evidence" value="ECO:0007669"/>
    <property type="project" value="InterPro"/>
</dbReference>
<dbReference type="Proteomes" id="UP000265557">
    <property type="component" value="Chromosome"/>
</dbReference>